<evidence type="ECO:0000313" key="2">
    <source>
        <dbReference type="Proteomes" id="UP000178254"/>
    </source>
</evidence>
<evidence type="ECO:0000313" key="1">
    <source>
        <dbReference type="EMBL" id="OGH93874.1"/>
    </source>
</evidence>
<gene>
    <name evidence="1" type="ORF">A2538_01940</name>
</gene>
<organism evidence="1 2">
    <name type="scientific">Candidatus Magasanikbacteria bacterium RIFOXYD2_FULL_41_14</name>
    <dbReference type="NCBI Taxonomy" id="1798709"/>
    <lineage>
        <taxon>Bacteria</taxon>
        <taxon>Candidatus Magasanikiibacteriota</taxon>
    </lineage>
</organism>
<dbReference type="STRING" id="1798709.A2538_01940"/>
<proteinExistence type="predicted"/>
<dbReference type="EMBL" id="MFRE01000018">
    <property type="protein sequence ID" value="OGH93874.1"/>
    <property type="molecule type" value="Genomic_DNA"/>
</dbReference>
<sequence length="145" mass="16664">MRTYLFENDRLPRNTDDGDTGVKFYMVFEDPRSINQSEAEGAGAESVALTPDRELPLGLLRLFRDQMLLVRNSSDYRMADGPGKKELRTAAVREFIDRLINPSEAVNREIESFGINIQELQVILSDLFKANKDQTPYLVWSRQIH</sequence>
<accession>A0A1F6PD51</accession>
<dbReference type="Proteomes" id="UP000178254">
    <property type="component" value="Unassembled WGS sequence"/>
</dbReference>
<comment type="caution">
    <text evidence="1">The sequence shown here is derived from an EMBL/GenBank/DDBJ whole genome shotgun (WGS) entry which is preliminary data.</text>
</comment>
<reference evidence="1 2" key="1">
    <citation type="journal article" date="2016" name="Nat. Commun.">
        <title>Thousands of microbial genomes shed light on interconnected biogeochemical processes in an aquifer system.</title>
        <authorList>
            <person name="Anantharaman K."/>
            <person name="Brown C.T."/>
            <person name="Hug L.A."/>
            <person name="Sharon I."/>
            <person name="Castelle C.J."/>
            <person name="Probst A.J."/>
            <person name="Thomas B.C."/>
            <person name="Singh A."/>
            <person name="Wilkins M.J."/>
            <person name="Karaoz U."/>
            <person name="Brodie E.L."/>
            <person name="Williams K.H."/>
            <person name="Hubbard S.S."/>
            <person name="Banfield J.F."/>
        </authorList>
    </citation>
    <scope>NUCLEOTIDE SEQUENCE [LARGE SCALE GENOMIC DNA]</scope>
</reference>
<dbReference type="AlphaFoldDB" id="A0A1F6PD51"/>
<name>A0A1F6PD51_9BACT</name>
<protein>
    <submittedName>
        <fullName evidence="1">Uncharacterized protein</fullName>
    </submittedName>
</protein>